<comment type="similarity">
    <text evidence="2">Belongs to the DoxX family.</text>
</comment>
<evidence type="ECO:0000313" key="8">
    <source>
        <dbReference type="EMBL" id="OHA26196.1"/>
    </source>
</evidence>
<dbReference type="Pfam" id="PF07681">
    <property type="entry name" value="DoxX"/>
    <property type="match status" value="1"/>
</dbReference>
<evidence type="ECO:0000256" key="4">
    <source>
        <dbReference type="ARBA" id="ARBA00022692"/>
    </source>
</evidence>
<evidence type="ECO:0000256" key="1">
    <source>
        <dbReference type="ARBA" id="ARBA00004651"/>
    </source>
</evidence>
<keyword evidence="4 7" id="KW-0812">Transmembrane</keyword>
<dbReference type="EMBL" id="MHRQ01000025">
    <property type="protein sequence ID" value="OHA26196.1"/>
    <property type="molecule type" value="Genomic_DNA"/>
</dbReference>
<dbReference type="InterPro" id="IPR032808">
    <property type="entry name" value="DoxX"/>
</dbReference>
<dbReference type="AlphaFoldDB" id="A0A1G2MQQ2"/>
<evidence type="ECO:0000256" key="3">
    <source>
        <dbReference type="ARBA" id="ARBA00022475"/>
    </source>
</evidence>
<name>A0A1G2MQQ2_9BACT</name>
<evidence type="ECO:0000256" key="2">
    <source>
        <dbReference type="ARBA" id="ARBA00006679"/>
    </source>
</evidence>
<organism evidence="8 9">
    <name type="scientific">Candidatus Taylorbacteria bacterium RIFCSPHIGHO2_02_FULL_46_13</name>
    <dbReference type="NCBI Taxonomy" id="1802312"/>
    <lineage>
        <taxon>Bacteria</taxon>
        <taxon>Candidatus Tayloriibacteriota</taxon>
    </lineage>
</organism>
<dbReference type="STRING" id="1802312.A3C06_03675"/>
<evidence type="ECO:0000256" key="7">
    <source>
        <dbReference type="SAM" id="Phobius"/>
    </source>
</evidence>
<dbReference type="PANTHER" id="PTHR33452">
    <property type="entry name" value="OXIDOREDUCTASE CATD-RELATED"/>
    <property type="match status" value="1"/>
</dbReference>
<protein>
    <recommendedName>
        <fullName evidence="10">DoxX family protein</fullName>
    </recommendedName>
</protein>
<comment type="subcellular location">
    <subcellularLocation>
        <location evidence="1">Cell membrane</location>
        <topology evidence="1">Multi-pass membrane protein</topology>
    </subcellularLocation>
</comment>
<dbReference type="GO" id="GO:0005886">
    <property type="term" value="C:plasma membrane"/>
    <property type="evidence" value="ECO:0007669"/>
    <property type="project" value="UniProtKB-SubCell"/>
</dbReference>
<reference evidence="8 9" key="1">
    <citation type="journal article" date="2016" name="Nat. Commun.">
        <title>Thousands of microbial genomes shed light on interconnected biogeochemical processes in an aquifer system.</title>
        <authorList>
            <person name="Anantharaman K."/>
            <person name="Brown C.T."/>
            <person name="Hug L.A."/>
            <person name="Sharon I."/>
            <person name="Castelle C.J."/>
            <person name="Probst A.J."/>
            <person name="Thomas B.C."/>
            <person name="Singh A."/>
            <person name="Wilkins M.J."/>
            <person name="Karaoz U."/>
            <person name="Brodie E.L."/>
            <person name="Williams K.H."/>
            <person name="Hubbard S.S."/>
            <person name="Banfield J.F."/>
        </authorList>
    </citation>
    <scope>NUCLEOTIDE SEQUENCE [LARGE SCALE GENOMIC DNA]</scope>
</reference>
<dbReference type="Proteomes" id="UP000177565">
    <property type="component" value="Unassembled WGS sequence"/>
</dbReference>
<keyword evidence="3" id="KW-1003">Cell membrane</keyword>
<accession>A0A1G2MQQ2</accession>
<gene>
    <name evidence="8" type="ORF">A3C06_03675</name>
</gene>
<dbReference type="PANTHER" id="PTHR33452:SF1">
    <property type="entry name" value="INNER MEMBRANE PROTEIN YPHA-RELATED"/>
    <property type="match status" value="1"/>
</dbReference>
<keyword evidence="5 7" id="KW-1133">Transmembrane helix</keyword>
<feature type="transmembrane region" description="Helical" evidence="7">
    <location>
        <begin position="12"/>
        <end position="33"/>
    </location>
</feature>
<sequence length="134" mass="15215">MLNLFPELLTYGLIGPFILRVVIGVLFINLGYLELTREKYRWQKIFETIGFKPATLWTKVFGVLEIVSGLLLVAGLYTQGAALFFVIISLAEMYIEYREPVILKRNIVFYLLVFVIVASLLVTGAGFFAFDLPL</sequence>
<evidence type="ECO:0008006" key="10">
    <source>
        <dbReference type="Google" id="ProtNLM"/>
    </source>
</evidence>
<proteinExistence type="inferred from homology"/>
<evidence type="ECO:0000313" key="9">
    <source>
        <dbReference type="Proteomes" id="UP000177565"/>
    </source>
</evidence>
<dbReference type="InterPro" id="IPR051907">
    <property type="entry name" value="DoxX-like_oxidoreductase"/>
</dbReference>
<evidence type="ECO:0000256" key="5">
    <source>
        <dbReference type="ARBA" id="ARBA00022989"/>
    </source>
</evidence>
<feature type="transmembrane region" description="Helical" evidence="7">
    <location>
        <begin position="107"/>
        <end position="130"/>
    </location>
</feature>
<comment type="caution">
    <text evidence="8">The sequence shown here is derived from an EMBL/GenBank/DDBJ whole genome shotgun (WGS) entry which is preliminary data.</text>
</comment>
<keyword evidence="6 7" id="KW-0472">Membrane</keyword>
<evidence type="ECO:0000256" key="6">
    <source>
        <dbReference type="ARBA" id="ARBA00023136"/>
    </source>
</evidence>